<dbReference type="RefSeq" id="WP_149850086.1">
    <property type="nucleotide sequence ID" value="NZ_VUOB01000023.1"/>
</dbReference>
<evidence type="ECO:0000259" key="4">
    <source>
        <dbReference type="PROSITE" id="PS50072"/>
    </source>
</evidence>
<dbReference type="InterPro" id="IPR044666">
    <property type="entry name" value="Cyclophilin_A-like"/>
</dbReference>
<keyword evidence="3" id="KW-1133">Transmembrane helix</keyword>
<dbReference type="Proteomes" id="UP000323454">
    <property type="component" value="Unassembled WGS sequence"/>
</dbReference>
<name>A0A5B2XF35_9PSEU</name>
<feature type="region of interest" description="Disordered" evidence="2">
    <location>
        <begin position="267"/>
        <end position="299"/>
    </location>
</feature>
<feature type="region of interest" description="Disordered" evidence="2">
    <location>
        <begin position="56"/>
        <end position="122"/>
    </location>
</feature>
<keyword evidence="3" id="KW-0812">Transmembrane</keyword>
<feature type="compositionally biased region" description="Basic residues" evidence="2">
    <location>
        <begin position="9"/>
        <end position="27"/>
    </location>
</feature>
<dbReference type="PANTHER" id="PTHR45625">
    <property type="entry name" value="PEPTIDYL-PROLYL CIS-TRANS ISOMERASE-RELATED"/>
    <property type="match status" value="1"/>
</dbReference>
<dbReference type="Gene3D" id="2.40.100.10">
    <property type="entry name" value="Cyclophilin-like"/>
    <property type="match status" value="1"/>
</dbReference>
<dbReference type="PROSITE" id="PS50072">
    <property type="entry name" value="CSA_PPIASE_2"/>
    <property type="match status" value="1"/>
</dbReference>
<dbReference type="CDD" id="cd00317">
    <property type="entry name" value="cyclophilin"/>
    <property type="match status" value="1"/>
</dbReference>
<comment type="caution">
    <text evidence="5">The sequence shown here is derived from an EMBL/GenBank/DDBJ whole genome shotgun (WGS) entry which is preliminary data.</text>
</comment>
<dbReference type="EMBL" id="VUOB01000023">
    <property type="protein sequence ID" value="KAA2261923.1"/>
    <property type="molecule type" value="Genomic_DNA"/>
</dbReference>
<keyword evidence="6" id="KW-1185">Reference proteome</keyword>
<feature type="compositionally biased region" description="Low complexity" evidence="2">
    <location>
        <begin position="56"/>
        <end position="72"/>
    </location>
</feature>
<dbReference type="PANTHER" id="PTHR45625:SF3">
    <property type="entry name" value="PEPTIDYL-PROLYL CIS-TRANS ISOMERASE B-RELATED"/>
    <property type="match status" value="1"/>
</dbReference>
<reference evidence="5 6" key="1">
    <citation type="submission" date="2019-09" db="EMBL/GenBank/DDBJ databases">
        <title>Goodfellowia gen. nov., a new genus of the Pseudonocardineae related to Actinoalloteichus, containing Goodfellowia coeruleoviolacea gen. nov., comb. nov. gen. nov., comb. nov.</title>
        <authorList>
            <person name="Labeda D."/>
        </authorList>
    </citation>
    <scope>NUCLEOTIDE SEQUENCE [LARGE SCALE GENOMIC DNA]</scope>
    <source>
        <strain evidence="5 6">AN110305</strain>
    </source>
</reference>
<evidence type="ECO:0000256" key="3">
    <source>
        <dbReference type="SAM" id="Phobius"/>
    </source>
</evidence>
<gene>
    <name evidence="5" type="ORF">F0L68_14525</name>
</gene>
<comment type="function">
    <text evidence="1">PPIases accelerate the folding of proteins. It catalyzes the cis-trans isomerization of proline imidic peptide bonds in oligopeptides.</text>
</comment>
<accession>A0A5B2XF35</accession>
<dbReference type="OrthoDB" id="5507614at2"/>
<dbReference type="GO" id="GO:0003755">
    <property type="term" value="F:peptidyl-prolyl cis-trans isomerase activity"/>
    <property type="evidence" value="ECO:0007669"/>
    <property type="project" value="InterPro"/>
</dbReference>
<evidence type="ECO:0000256" key="2">
    <source>
        <dbReference type="SAM" id="MobiDB-lite"/>
    </source>
</evidence>
<dbReference type="AlphaFoldDB" id="A0A5B2XF35"/>
<feature type="region of interest" description="Disordered" evidence="2">
    <location>
        <begin position="1"/>
        <end position="27"/>
    </location>
</feature>
<proteinExistence type="predicted"/>
<dbReference type="InterPro" id="IPR029000">
    <property type="entry name" value="Cyclophilin-like_dom_sf"/>
</dbReference>
<sequence>MPSNEQRRQAAKRKLERQLTRRAVRQKRRRQITVLATVVGTLVVVGGVYLLATQTGSSTDASASTSNSAAADQTDKPASIPTEIAAAPKRPTPLASTVACDYPATPQEPAAKPVQAPPKDNISAQGTVQATLGTSVGDLKLTLDRALAPCTVNNFVSLAKQGYFNDTTCHRMTTGQGLQVLQCGDPTAKGSGGPGYSFADEVFPELKYGRGTLAMANAGKGQNNAGTNGSQFFIVYGDGSGLTPNYTVFGSIDADSLKLVDKVANNGVVRGTNPQDGSPTPGDGKPKTPVDIKTATIAN</sequence>
<dbReference type="InterPro" id="IPR002130">
    <property type="entry name" value="Cyclophilin-type_PPIase_dom"/>
</dbReference>
<keyword evidence="5" id="KW-0413">Isomerase</keyword>
<protein>
    <submittedName>
        <fullName evidence="5">Peptidylprolyl isomerase</fullName>
    </submittedName>
</protein>
<evidence type="ECO:0000313" key="6">
    <source>
        <dbReference type="Proteomes" id="UP000323454"/>
    </source>
</evidence>
<reference evidence="5 6" key="2">
    <citation type="submission" date="2019-09" db="EMBL/GenBank/DDBJ databases">
        <authorList>
            <person name="Jin C."/>
        </authorList>
    </citation>
    <scope>NUCLEOTIDE SEQUENCE [LARGE SCALE GENOMIC DNA]</scope>
    <source>
        <strain evidence="5 6">AN110305</strain>
    </source>
</reference>
<organism evidence="5 6">
    <name type="scientific">Solihabitans fulvus</name>
    <dbReference type="NCBI Taxonomy" id="1892852"/>
    <lineage>
        <taxon>Bacteria</taxon>
        <taxon>Bacillati</taxon>
        <taxon>Actinomycetota</taxon>
        <taxon>Actinomycetes</taxon>
        <taxon>Pseudonocardiales</taxon>
        <taxon>Pseudonocardiaceae</taxon>
        <taxon>Solihabitans</taxon>
    </lineage>
</organism>
<dbReference type="SUPFAM" id="SSF50891">
    <property type="entry name" value="Cyclophilin-like"/>
    <property type="match status" value="1"/>
</dbReference>
<keyword evidence="3" id="KW-0472">Membrane</keyword>
<evidence type="ECO:0000256" key="1">
    <source>
        <dbReference type="ARBA" id="ARBA00002388"/>
    </source>
</evidence>
<feature type="transmembrane region" description="Helical" evidence="3">
    <location>
        <begin position="32"/>
        <end position="52"/>
    </location>
</feature>
<dbReference type="Pfam" id="PF00160">
    <property type="entry name" value="Pro_isomerase"/>
    <property type="match status" value="1"/>
</dbReference>
<feature type="domain" description="PPIase cyclophilin-type" evidence="4">
    <location>
        <begin position="133"/>
        <end position="297"/>
    </location>
</feature>
<evidence type="ECO:0000313" key="5">
    <source>
        <dbReference type="EMBL" id="KAA2261923.1"/>
    </source>
</evidence>